<comment type="similarity">
    <text evidence="3">Belongs to the iron/ascorbate-dependent oxidoreductase family.</text>
</comment>
<dbReference type="InterPro" id="IPR027443">
    <property type="entry name" value="IPNS-like_sf"/>
</dbReference>
<keyword evidence="1 3" id="KW-0479">Metal-binding</keyword>
<dbReference type="PROSITE" id="PS51471">
    <property type="entry name" value="FE2OG_OXY"/>
    <property type="match status" value="1"/>
</dbReference>
<keyword evidence="3" id="KW-0560">Oxidoreductase</keyword>
<accession>S8DU78</accession>
<dbReference type="GO" id="GO:0016706">
    <property type="term" value="F:2-oxoglutarate-dependent dioxygenase activity"/>
    <property type="evidence" value="ECO:0007669"/>
    <property type="project" value="UniProtKB-ARBA"/>
</dbReference>
<dbReference type="InterPro" id="IPR005123">
    <property type="entry name" value="Oxoglu/Fe-dep_dioxygenase_dom"/>
</dbReference>
<keyword evidence="6" id="KW-1185">Reference proteome</keyword>
<dbReference type="InterPro" id="IPR050231">
    <property type="entry name" value="Iron_ascorbate_oxido_reductase"/>
</dbReference>
<evidence type="ECO:0000313" key="5">
    <source>
        <dbReference type="EMBL" id="EPS66768.1"/>
    </source>
</evidence>
<feature type="non-terminal residue" evidence="5">
    <location>
        <position position="1"/>
    </location>
</feature>
<dbReference type="GO" id="GO:0002238">
    <property type="term" value="P:response to molecule of fungal origin"/>
    <property type="evidence" value="ECO:0007669"/>
    <property type="project" value="UniProtKB-ARBA"/>
</dbReference>
<dbReference type="PANTHER" id="PTHR47990">
    <property type="entry name" value="2-OXOGLUTARATE (2OG) AND FE(II)-DEPENDENT OXYGENASE SUPERFAMILY PROTEIN-RELATED"/>
    <property type="match status" value="1"/>
</dbReference>
<dbReference type="Gene3D" id="2.60.120.330">
    <property type="entry name" value="B-lactam Antibiotic, Isopenicillin N Synthase, Chain"/>
    <property type="match status" value="1"/>
</dbReference>
<dbReference type="InterPro" id="IPR044861">
    <property type="entry name" value="IPNS-like_FE2OG_OXY"/>
</dbReference>
<dbReference type="Pfam" id="PF03171">
    <property type="entry name" value="2OG-FeII_Oxy"/>
    <property type="match status" value="1"/>
</dbReference>
<dbReference type="GO" id="GO:0009805">
    <property type="term" value="P:coumarin biosynthetic process"/>
    <property type="evidence" value="ECO:0007669"/>
    <property type="project" value="UniProtKB-ARBA"/>
</dbReference>
<evidence type="ECO:0000259" key="4">
    <source>
        <dbReference type="PROSITE" id="PS51471"/>
    </source>
</evidence>
<dbReference type="Pfam" id="PF14226">
    <property type="entry name" value="DIOX_N"/>
    <property type="match status" value="1"/>
</dbReference>
<feature type="domain" description="Fe2OG dioxygenase" evidence="4">
    <location>
        <begin position="198"/>
        <end position="297"/>
    </location>
</feature>
<dbReference type="Proteomes" id="UP000015453">
    <property type="component" value="Unassembled WGS sequence"/>
</dbReference>
<proteinExistence type="inferred from homology"/>
<reference evidence="5 6" key="1">
    <citation type="journal article" date="2013" name="BMC Genomics">
        <title>The miniature genome of a carnivorous plant Genlisea aurea contains a low number of genes and short non-coding sequences.</title>
        <authorList>
            <person name="Leushkin E.V."/>
            <person name="Sutormin R.A."/>
            <person name="Nabieva E.R."/>
            <person name="Penin A.A."/>
            <person name="Kondrashov A.S."/>
            <person name="Logacheva M.D."/>
        </authorList>
    </citation>
    <scope>NUCLEOTIDE SEQUENCE [LARGE SCALE GENOMIC DNA]</scope>
</reference>
<dbReference type="AlphaFoldDB" id="S8DU78"/>
<keyword evidence="2 3" id="KW-0408">Iron</keyword>
<name>S8DU78_9LAMI</name>
<dbReference type="GO" id="GO:0046872">
    <property type="term" value="F:metal ion binding"/>
    <property type="evidence" value="ECO:0007669"/>
    <property type="project" value="UniProtKB-KW"/>
</dbReference>
<evidence type="ECO:0000313" key="6">
    <source>
        <dbReference type="Proteomes" id="UP000015453"/>
    </source>
</evidence>
<organism evidence="5 6">
    <name type="scientific">Genlisea aurea</name>
    <dbReference type="NCBI Taxonomy" id="192259"/>
    <lineage>
        <taxon>Eukaryota</taxon>
        <taxon>Viridiplantae</taxon>
        <taxon>Streptophyta</taxon>
        <taxon>Embryophyta</taxon>
        <taxon>Tracheophyta</taxon>
        <taxon>Spermatophyta</taxon>
        <taxon>Magnoliopsida</taxon>
        <taxon>eudicotyledons</taxon>
        <taxon>Gunneridae</taxon>
        <taxon>Pentapetalae</taxon>
        <taxon>asterids</taxon>
        <taxon>lamiids</taxon>
        <taxon>Lamiales</taxon>
        <taxon>Lentibulariaceae</taxon>
        <taxon>Genlisea</taxon>
    </lineage>
</organism>
<dbReference type="InterPro" id="IPR026992">
    <property type="entry name" value="DIOX_N"/>
</dbReference>
<dbReference type="EMBL" id="AUSU01003491">
    <property type="protein sequence ID" value="EPS66768.1"/>
    <property type="molecule type" value="Genomic_DNA"/>
</dbReference>
<evidence type="ECO:0000256" key="1">
    <source>
        <dbReference type="ARBA" id="ARBA00022723"/>
    </source>
</evidence>
<protein>
    <submittedName>
        <fullName evidence="5">Gibberellin 2-oxidase 1</fullName>
    </submittedName>
</protein>
<dbReference type="SUPFAM" id="SSF51197">
    <property type="entry name" value="Clavaminate synthase-like"/>
    <property type="match status" value="1"/>
</dbReference>
<gene>
    <name evidence="5" type="ORF">M569_08009</name>
</gene>
<evidence type="ECO:0000256" key="2">
    <source>
        <dbReference type="ARBA" id="ARBA00023004"/>
    </source>
</evidence>
<sequence>EDSIDPPFEETYRNLLTSAAGDVHFAVAAAAAEDEEDSDMPLIDMSRLNLGDAEEGRRCREEICRASKEWGFFQVVNHGISRDVLEKMREEQIQLLRKPFREKIHGGDFKFSAGSYRWGTPSATCLRQLSWSEAFHVCLNDVLNNNIRTNEMFSNFRLGTAVEKFSIKVSELSQKLVDILSEEIGEKSCFFKETCLPTSCYLRMNRYPPCPVPHKVFGIMPHTDSAFITVLHQDHVGGLHLVKDGKWIAVKPNPDALIINIGDLFQAWSNNVYKSVQHCVVANPVVERFSTAYFLCPSYDTVIRSNEERDCVYRSFSFGEYREKVQEDVKIFGHKVGLPRFLIRSN</sequence>
<comment type="caution">
    <text evidence="5">The sequence shown here is derived from an EMBL/GenBank/DDBJ whole genome shotgun (WGS) entry which is preliminary data.</text>
</comment>
<dbReference type="OrthoDB" id="288590at2759"/>
<evidence type="ECO:0000256" key="3">
    <source>
        <dbReference type="RuleBase" id="RU003682"/>
    </source>
</evidence>